<comment type="caution">
    <text evidence="2">The sequence shown here is derived from an EMBL/GenBank/DDBJ whole genome shotgun (WGS) entry which is preliminary data.</text>
</comment>
<keyword evidence="3" id="KW-1185">Reference proteome</keyword>
<proteinExistence type="predicted"/>
<accession>A0A7X2V661</accession>
<dbReference type="AlphaFoldDB" id="A0A7X2V661"/>
<protein>
    <submittedName>
        <fullName evidence="2">Uncharacterized protein</fullName>
    </submittedName>
</protein>
<reference evidence="2 3" key="1">
    <citation type="journal article" date="2017" name="Int. J. Syst. Evol. Microbiol.">
        <title>Bacillus mangrovi sp. nov., isolated from a sediment sample from a mangrove forest.</title>
        <authorList>
            <person name="Gupta V."/>
            <person name="Singh P.K."/>
            <person name="Korpole S."/>
            <person name="Tanuku N.R.S."/>
            <person name="Pinnaka A.K."/>
        </authorList>
    </citation>
    <scope>NUCLEOTIDE SEQUENCE [LARGE SCALE GENOMIC DNA]</scope>
    <source>
        <strain evidence="2 3">KCTC 33872</strain>
    </source>
</reference>
<sequence length="82" mass="8959">MLTIQLVSFAVLIAAVVLIAIIVSRKSGLRKDIIVTGSIVPIVIFTFVFILLREPPKFLIVLMIFASVLSIGSLVRAIARPR</sequence>
<keyword evidence="1" id="KW-0812">Transmembrane</keyword>
<keyword evidence="1" id="KW-0472">Membrane</keyword>
<evidence type="ECO:0000313" key="2">
    <source>
        <dbReference type="EMBL" id="MTH54901.1"/>
    </source>
</evidence>
<feature type="transmembrane region" description="Helical" evidence="1">
    <location>
        <begin position="58"/>
        <end position="79"/>
    </location>
</feature>
<name>A0A7X2V661_9BACI</name>
<keyword evidence="1" id="KW-1133">Transmembrane helix</keyword>
<organism evidence="2 3">
    <name type="scientific">Metabacillus mangrovi</name>
    <dbReference type="NCBI Taxonomy" id="1491830"/>
    <lineage>
        <taxon>Bacteria</taxon>
        <taxon>Bacillati</taxon>
        <taxon>Bacillota</taxon>
        <taxon>Bacilli</taxon>
        <taxon>Bacillales</taxon>
        <taxon>Bacillaceae</taxon>
        <taxon>Metabacillus</taxon>
    </lineage>
</organism>
<dbReference type="RefSeq" id="WP_155113414.1">
    <property type="nucleotide sequence ID" value="NZ_WMIB01000020.1"/>
</dbReference>
<gene>
    <name evidence="2" type="ORF">GKZ89_15975</name>
</gene>
<feature type="transmembrane region" description="Helical" evidence="1">
    <location>
        <begin position="6"/>
        <end position="24"/>
    </location>
</feature>
<dbReference type="Proteomes" id="UP000434639">
    <property type="component" value="Unassembled WGS sequence"/>
</dbReference>
<evidence type="ECO:0000313" key="3">
    <source>
        <dbReference type="Proteomes" id="UP000434639"/>
    </source>
</evidence>
<evidence type="ECO:0000256" key="1">
    <source>
        <dbReference type="SAM" id="Phobius"/>
    </source>
</evidence>
<dbReference type="EMBL" id="WMIB01000020">
    <property type="protein sequence ID" value="MTH54901.1"/>
    <property type="molecule type" value="Genomic_DNA"/>
</dbReference>
<feature type="transmembrane region" description="Helical" evidence="1">
    <location>
        <begin position="33"/>
        <end position="52"/>
    </location>
</feature>